<dbReference type="RefSeq" id="WP_260794705.1">
    <property type="nucleotide sequence ID" value="NZ_CP093313.1"/>
</dbReference>
<gene>
    <name evidence="1" type="ORF">MOP44_04415</name>
</gene>
<dbReference type="KEGG" id="orp:MOP44_04415"/>
<name>A0A9J7BW04_9BACT</name>
<reference evidence="1" key="1">
    <citation type="submission" date="2021-04" db="EMBL/GenBank/DDBJ databases">
        <title>Phylogenetic analysis of Acidobacteriaceae.</title>
        <authorList>
            <person name="Qiu L."/>
            <person name="Zhang Q."/>
        </authorList>
    </citation>
    <scope>NUCLEOTIDE SEQUENCE</scope>
    <source>
        <strain evidence="1">DSM 25168</strain>
    </source>
</reference>
<keyword evidence="2" id="KW-1185">Reference proteome</keyword>
<dbReference type="Proteomes" id="UP001059380">
    <property type="component" value="Chromosome"/>
</dbReference>
<accession>A0A9J7BW04</accession>
<protein>
    <submittedName>
        <fullName evidence="1">Uncharacterized protein</fullName>
    </submittedName>
</protein>
<proteinExistence type="predicted"/>
<organism evidence="1 2">
    <name type="scientific">Occallatibacter riparius</name>
    <dbReference type="NCBI Taxonomy" id="1002689"/>
    <lineage>
        <taxon>Bacteria</taxon>
        <taxon>Pseudomonadati</taxon>
        <taxon>Acidobacteriota</taxon>
        <taxon>Terriglobia</taxon>
        <taxon>Terriglobales</taxon>
        <taxon>Acidobacteriaceae</taxon>
        <taxon>Occallatibacter</taxon>
    </lineage>
</organism>
<evidence type="ECO:0000313" key="2">
    <source>
        <dbReference type="Proteomes" id="UP001059380"/>
    </source>
</evidence>
<dbReference type="EMBL" id="CP093313">
    <property type="protein sequence ID" value="UWZ85189.1"/>
    <property type="molecule type" value="Genomic_DNA"/>
</dbReference>
<sequence>MIRRSAMRIRSSPTVRVPVRIMPGRFVSILLASETWAHAIVLDWRCLVVWLAEKRAFVFPFGAPDQRTVFTPERVAIEKLDGTVIAERQTKGLVHRP</sequence>
<evidence type="ECO:0000313" key="1">
    <source>
        <dbReference type="EMBL" id="UWZ85189.1"/>
    </source>
</evidence>
<dbReference type="AlphaFoldDB" id="A0A9J7BW04"/>